<evidence type="ECO:0000313" key="3">
    <source>
        <dbReference type="Proteomes" id="UP000006346"/>
    </source>
</evidence>
<reference evidence="2 3" key="2">
    <citation type="journal article" date="2012" name="J. Bacteriol.">
        <title>Complete genome sequences of Desulfosporosinus orientis DSM765T, Desulfosporosinus youngiae DSM17734T, Desulfosporosinus meridiei DSM13257T, and Desulfosporosinus acidiphilus DSM22704T.</title>
        <authorList>
            <person name="Pester M."/>
            <person name="Brambilla E."/>
            <person name="Alazard D."/>
            <person name="Rattei T."/>
            <person name="Weinmaier T."/>
            <person name="Han J."/>
            <person name="Lucas S."/>
            <person name="Lapidus A."/>
            <person name="Cheng J.F."/>
            <person name="Goodwin L."/>
            <person name="Pitluck S."/>
            <person name="Peters L."/>
            <person name="Ovchinnikova G."/>
            <person name="Teshima H."/>
            <person name="Detter J.C."/>
            <person name="Han C.S."/>
            <person name="Tapia R."/>
            <person name="Land M.L."/>
            <person name="Hauser L."/>
            <person name="Kyrpides N.C."/>
            <person name="Ivanova N.N."/>
            <person name="Pagani I."/>
            <person name="Huntmann M."/>
            <person name="Wei C.L."/>
            <person name="Davenport K.W."/>
            <person name="Daligault H."/>
            <person name="Chain P.S."/>
            <person name="Chen A."/>
            <person name="Mavromatis K."/>
            <person name="Markowitz V."/>
            <person name="Szeto E."/>
            <person name="Mikhailova N."/>
            <person name="Pati A."/>
            <person name="Wagner M."/>
            <person name="Woyke T."/>
            <person name="Ollivier B."/>
            <person name="Klenk H.P."/>
            <person name="Spring S."/>
            <person name="Loy A."/>
        </authorList>
    </citation>
    <scope>NUCLEOTIDE SEQUENCE [LARGE SCALE GENOMIC DNA]</scope>
    <source>
        <strain evidence="3">ATCC 19365 / DSM 765 / NCIMB 8382 / VKM B-1628</strain>
    </source>
</reference>
<dbReference type="InterPro" id="IPR014710">
    <property type="entry name" value="RmlC-like_jellyroll"/>
</dbReference>
<protein>
    <submittedName>
        <fullName evidence="2">Cupin domain-containing protein</fullName>
    </submittedName>
</protein>
<evidence type="ECO:0000259" key="1">
    <source>
        <dbReference type="Pfam" id="PF07883"/>
    </source>
</evidence>
<dbReference type="Proteomes" id="UP000006346">
    <property type="component" value="Chromosome"/>
</dbReference>
<dbReference type="EMBL" id="CP003108">
    <property type="protein sequence ID" value="AET68059.1"/>
    <property type="molecule type" value="Genomic_DNA"/>
</dbReference>
<dbReference type="InterPro" id="IPR011051">
    <property type="entry name" value="RmlC_Cupin_sf"/>
</dbReference>
<reference evidence="3" key="1">
    <citation type="submission" date="2011-11" db="EMBL/GenBank/DDBJ databases">
        <title>Complete sequence of Desulfosporosinus orientis DSM 765.</title>
        <authorList>
            <person name="Lucas S."/>
            <person name="Han J."/>
            <person name="Lapidus A."/>
            <person name="Cheng J.-F."/>
            <person name="Goodwin L."/>
            <person name="Pitluck S."/>
            <person name="Peters L."/>
            <person name="Ovchinnikova G."/>
            <person name="Teshima H."/>
            <person name="Detter J.C."/>
            <person name="Han C."/>
            <person name="Tapia R."/>
            <person name="Land M."/>
            <person name="Hauser L."/>
            <person name="Kyrpides N."/>
            <person name="Ivanova N."/>
            <person name="Pagani I."/>
            <person name="Pester M."/>
            <person name="Spring S."/>
            <person name="Ollivier B."/>
            <person name="Rattei T."/>
            <person name="Klenk H.-P."/>
            <person name="Wagner M."/>
            <person name="Loy A."/>
            <person name="Woyke T."/>
        </authorList>
    </citation>
    <scope>NUCLEOTIDE SEQUENCE [LARGE SCALE GENOMIC DNA]</scope>
    <source>
        <strain evidence="3">ATCC 19365 / DSM 765 / NCIMB 8382 / VKM B-1628</strain>
    </source>
</reference>
<dbReference type="eggNOG" id="COG1917">
    <property type="taxonomic scope" value="Bacteria"/>
</dbReference>
<accession>G7WGI2</accession>
<dbReference type="RefSeq" id="WP_014184867.1">
    <property type="nucleotide sequence ID" value="NC_016584.1"/>
</dbReference>
<dbReference type="PATRIC" id="fig|768706.3.peg.2513"/>
<dbReference type="KEGG" id="dor:Desor_2499"/>
<evidence type="ECO:0000313" key="2">
    <source>
        <dbReference type="EMBL" id="AET68059.1"/>
    </source>
</evidence>
<proteinExistence type="predicted"/>
<dbReference type="Pfam" id="PF07883">
    <property type="entry name" value="Cupin_2"/>
    <property type="match status" value="1"/>
</dbReference>
<dbReference type="InterPro" id="IPR013096">
    <property type="entry name" value="Cupin_2"/>
</dbReference>
<gene>
    <name evidence="2" type="ordered locus">Desor_2499</name>
</gene>
<dbReference type="STRING" id="768706.Desor_2499"/>
<dbReference type="OrthoDB" id="1908605at2"/>
<keyword evidence="3" id="KW-1185">Reference proteome</keyword>
<dbReference type="HOGENOM" id="CLU_2081459_0_0_9"/>
<organism evidence="2 3">
    <name type="scientific">Desulfosporosinus orientis (strain ATCC 19365 / DSM 765 / NCIMB 8382 / VKM B-1628 / Singapore I)</name>
    <name type="common">Desulfotomaculum orientis</name>
    <dbReference type="NCBI Taxonomy" id="768706"/>
    <lineage>
        <taxon>Bacteria</taxon>
        <taxon>Bacillati</taxon>
        <taxon>Bacillota</taxon>
        <taxon>Clostridia</taxon>
        <taxon>Eubacteriales</taxon>
        <taxon>Desulfitobacteriaceae</taxon>
        <taxon>Desulfosporosinus</taxon>
    </lineage>
</organism>
<feature type="domain" description="Cupin type-2" evidence="1">
    <location>
        <begin position="48"/>
        <end position="92"/>
    </location>
</feature>
<dbReference type="SUPFAM" id="SSF51182">
    <property type="entry name" value="RmlC-like cupins"/>
    <property type="match status" value="1"/>
</dbReference>
<dbReference type="Gene3D" id="2.60.120.10">
    <property type="entry name" value="Jelly Rolls"/>
    <property type="match status" value="1"/>
</dbReference>
<name>G7WGI2_DESOD</name>
<dbReference type="AlphaFoldDB" id="G7WGI2"/>
<sequence length="114" mass="13155">MLDFPEFMKSSKNRISDKEQNTQDIEGYYYTGTDGSQMAFWTCYADRTSKKHKHEFDEYMVCISGQYTVIMNDEEFVLNPGDEIFIPKGTEQWGKCVAGTRTIHVFGGKRVLGE</sequence>